<dbReference type="SUPFAM" id="SSF103473">
    <property type="entry name" value="MFS general substrate transporter"/>
    <property type="match status" value="1"/>
</dbReference>
<feature type="transmembrane region" description="Helical" evidence="2">
    <location>
        <begin position="135"/>
        <end position="156"/>
    </location>
</feature>
<keyword evidence="2" id="KW-1133">Transmembrane helix</keyword>
<keyword evidence="2" id="KW-0812">Transmembrane</keyword>
<dbReference type="Gene3D" id="1.20.1250.20">
    <property type="entry name" value="MFS general substrate transporter like domains"/>
    <property type="match status" value="1"/>
</dbReference>
<feature type="transmembrane region" description="Helical" evidence="2">
    <location>
        <begin position="168"/>
        <end position="188"/>
    </location>
</feature>
<dbReference type="InterPro" id="IPR011701">
    <property type="entry name" value="MFS"/>
</dbReference>
<dbReference type="InterPro" id="IPR050327">
    <property type="entry name" value="Proton-linked_MCT"/>
</dbReference>
<dbReference type="PANTHER" id="PTHR11360">
    <property type="entry name" value="MONOCARBOXYLATE TRANSPORTER"/>
    <property type="match status" value="1"/>
</dbReference>
<evidence type="ECO:0000313" key="3">
    <source>
        <dbReference type="EMBL" id="CAG00721.1"/>
    </source>
</evidence>
<feature type="transmembrane region" description="Helical" evidence="2">
    <location>
        <begin position="110"/>
        <end position="129"/>
    </location>
</feature>
<keyword evidence="2" id="KW-0472">Membrane</keyword>
<dbReference type="Pfam" id="PF07690">
    <property type="entry name" value="MFS_1"/>
    <property type="match status" value="1"/>
</dbReference>
<gene>
    <name evidence="3" type="ORF">GSTENG00019240001</name>
</gene>
<accession>Q4SF61</accession>
<dbReference type="KEGG" id="tng:GSTEN00019240G001"/>
<dbReference type="EMBL" id="CAAE01014608">
    <property type="protein sequence ID" value="CAG00721.1"/>
    <property type="molecule type" value="Genomic_DNA"/>
</dbReference>
<comment type="subcellular location">
    <subcellularLocation>
        <location evidence="1">Membrane</location>
        <topology evidence="1">Multi-pass membrane protein</topology>
    </subcellularLocation>
</comment>
<evidence type="ECO:0000256" key="1">
    <source>
        <dbReference type="ARBA" id="ARBA00004141"/>
    </source>
</evidence>
<dbReference type="AlphaFoldDB" id="Q4SF61"/>
<feature type="transmembrane region" description="Helical" evidence="2">
    <location>
        <begin position="200"/>
        <end position="218"/>
    </location>
</feature>
<name>Q4SF61_TETNG</name>
<dbReference type="PANTHER" id="PTHR11360:SF19">
    <property type="entry name" value="MONOCARBOXYLATE TRANSPORTER 13"/>
    <property type="match status" value="1"/>
</dbReference>
<dbReference type="GO" id="GO:0016020">
    <property type="term" value="C:membrane"/>
    <property type="evidence" value="ECO:0007669"/>
    <property type="project" value="UniProtKB-SubCell"/>
</dbReference>
<dbReference type="OrthoDB" id="2213137at2759"/>
<sequence>MTTVEPTNQDRQREGPDGGWGWVLVGALFVCNSLVFGLMRSSGVFFMEFVQYFDESSQAISWIPSIGLAAQQFFSELLQPCLSHRVGILAALTRGGPLGSALSNAYETRVVVMAGGCLAGLGLVCASQATSLLHLYLTMGVIAGLGWGLVFIPMVATVMAHFTRQRTLALGISLSSVGLSSFAFNPLFQFLVDKYTWRGAILILGGLSLNLVPCGALIRPRRRPEAPADVRDALGVWWLSRRCYISCSSPLGDPQGANVCCLAQESLVLLGAAAAPGEAVRHLRDGHHPHQRRLLRSLLPPGGPQPPGRVLPVPGHLRHVGRRRVGHLRARRLRLVLRPASFEAHPHAEPVGGADGGLHHSAAGQLPGRFLPHADGDQRSVRPLLRGHDLHGLRRGARHRRSGAHDGCARAADAHRECGGAAGHASVR</sequence>
<comment type="caution">
    <text evidence="3">The sequence shown here is derived from an EMBL/GenBank/DDBJ whole genome shotgun (WGS) entry which is preliminary data.</text>
</comment>
<feature type="transmembrane region" description="Helical" evidence="2">
    <location>
        <begin position="20"/>
        <end position="39"/>
    </location>
</feature>
<reference evidence="3" key="2">
    <citation type="submission" date="2004-02" db="EMBL/GenBank/DDBJ databases">
        <authorList>
            <consortium name="Genoscope"/>
            <consortium name="Whitehead Institute Centre for Genome Research"/>
        </authorList>
    </citation>
    <scope>NUCLEOTIDE SEQUENCE</scope>
</reference>
<dbReference type="GO" id="GO:0008028">
    <property type="term" value="F:monocarboxylic acid transmembrane transporter activity"/>
    <property type="evidence" value="ECO:0007669"/>
    <property type="project" value="TreeGrafter"/>
</dbReference>
<protein>
    <submittedName>
        <fullName evidence="3">(spotted green pufferfish) hypothetical protein</fullName>
    </submittedName>
</protein>
<reference evidence="3" key="1">
    <citation type="journal article" date="2004" name="Nature">
        <title>Genome duplication in the teleost fish Tetraodon nigroviridis reveals the early vertebrate proto-karyotype.</title>
        <authorList>
            <person name="Jaillon O."/>
            <person name="Aury J.-M."/>
            <person name="Brunet F."/>
            <person name="Petit J.-L."/>
            <person name="Stange-Thomann N."/>
            <person name="Mauceli E."/>
            <person name="Bouneau L."/>
            <person name="Fischer C."/>
            <person name="Ozouf-Costaz C."/>
            <person name="Bernot A."/>
            <person name="Nicaud S."/>
            <person name="Jaffe D."/>
            <person name="Fisher S."/>
            <person name="Lutfalla G."/>
            <person name="Dossat C."/>
            <person name="Segurens B."/>
            <person name="Dasilva C."/>
            <person name="Salanoubat M."/>
            <person name="Levy M."/>
            <person name="Boudet N."/>
            <person name="Castellano S."/>
            <person name="Anthouard V."/>
            <person name="Jubin C."/>
            <person name="Castelli V."/>
            <person name="Katinka M."/>
            <person name="Vacherie B."/>
            <person name="Biemont C."/>
            <person name="Skalli Z."/>
            <person name="Cattolico L."/>
            <person name="Poulain J."/>
            <person name="De Berardinis V."/>
            <person name="Cruaud C."/>
            <person name="Duprat S."/>
            <person name="Brottier P."/>
            <person name="Coutanceau J.-P."/>
            <person name="Gouzy J."/>
            <person name="Parra G."/>
            <person name="Lardier G."/>
            <person name="Chapple C."/>
            <person name="McKernan K.J."/>
            <person name="McEwan P."/>
            <person name="Bosak S."/>
            <person name="Kellis M."/>
            <person name="Volff J.-N."/>
            <person name="Guigo R."/>
            <person name="Zody M.C."/>
            <person name="Mesirov J."/>
            <person name="Lindblad-Toh K."/>
            <person name="Birren B."/>
            <person name="Nusbaum C."/>
            <person name="Kahn D."/>
            <person name="Robinson-Rechavi M."/>
            <person name="Laudet V."/>
            <person name="Schachter V."/>
            <person name="Quetier F."/>
            <person name="Saurin W."/>
            <person name="Scarpelli C."/>
            <person name="Wincker P."/>
            <person name="Lander E.S."/>
            <person name="Weissenbach J."/>
            <person name="Roest Crollius H."/>
        </authorList>
    </citation>
    <scope>NUCLEOTIDE SEQUENCE [LARGE SCALE GENOMIC DNA]</scope>
</reference>
<organism evidence="3">
    <name type="scientific">Tetraodon nigroviridis</name>
    <name type="common">Spotted green pufferfish</name>
    <name type="synonym">Chelonodon nigroviridis</name>
    <dbReference type="NCBI Taxonomy" id="99883"/>
    <lineage>
        <taxon>Eukaryota</taxon>
        <taxon>Metazoa</taxon>
        <taxon>Chordata</taxon>
        <taxon>Craniata</taxon>
        <taxon>Vertebrata</taxon>
        <taxon>Euteleostomi</taxon>
        <taxon>Actinopterygii</taxon>
        <taxon>Neopterygii</taxon>
        <taxon>Teleostei</taxon>
        <taxon>Neoteleostei</taxon>
        <taxon>Acanthomorphata</taxon>
        <taxon>Eupercaria</taxon>
        <taxon>Tetraodontiformes</taxon>
        <taxon>Tetradontoidea</taxon>
        <taxon>Tetraodontidae</taxon>
        <taxon>Tetraodon</taxon>
    </lineage>
</organism>
<evidence type="ECO:0000256" key="2">
    <source>
        <dbReference type="SAM" id="Phobius"/>
    </source>
</evidence>
<proteinExistence type="predicted"/>
<dbReference type="InterPro" id="IPR036259">
    <property type="entry name" value="MFS_trans_sf"/>
</dbReference>